<dbReference type="PANTHER" id="PTHR21266:SF59">
    <property type="entry name" value="BLR4922 PROTEIN"/>
    <property type="match status" value="1"/>
</dbReference>
<dbReference type="SUPFAM" id="SSF55961">
    <property type="entry name" value="Bet v1-like"/>
    <property type="match status" value="1"/>
</dbReference>
<keyword evidence="8" id="KW-1185">Reference proteome</keyword>
<keyword evidence="2" id="KW-0479">Metal-binding</keyword>
<proteinExistence type="predicted"/>
<dbReference type="InterPro" id="IPR036922">
    <property type="entry name" value="Rieske_2Fe-2S_sf"/>
</dbReference>
<dbReference type="Gene3D" id="3.90.380.10">
    <property type="entry name" value="Naphthalene 1,2-dioxygenase Alpha Subunit, Chain A, domain 1"/>
    <property type="match status" value="1"/>
</dbReference>
<organism evidence="7 8">
    <name type="scientific">Rugosimonospora acidiphila</name>
    <dbReference type="NCBI Taxonomy" id="556531"/>
    <lineage>
        <taxon>Bacteria</taxon>
        <taxon>Bacillati</taxon>
        <taxon>Actinomycetota</taxon>
        <taxon>Actinomycetes</taxon>
        <taxon>Micromonosporales</taxon>
        <taxon>Micromonosporaceae</taxon>
        <taxon>Rugosimonospora</taxon>
    </lineage>
</organism>
<evidence type="ECO:0000259" key="6">
    <source>
        <dbReference type="PROSITE" id="PS51296"/>
    </source>
</evidence>
<keyword evidence="1" id="KW-0001">2Fe-2S</keyword>
<dbReference type="PANTHER" id="PTHR21266">
    <property type="entry name" value="IRON-SULFUR DOMAIN CONTAINING PROTEIN"/>
    <property type="match status" value="1"/>
</dbReference>
<dbReference type="Gene3D" id="2.20.25.680">
    <property type="match status" value="1"/>
</dbReference>
<evidence type="ECO:0000313" key="8">
    <source>
        <dbReference type="Proteomes" id="UP001501570"/>
    </source>
</evidence>
<gene>
    <name evidence="7" type="ORF">GCM10023322_45630</name>
</gene>
<dbReference type="SUPFAM" id="SSF50022">
    <property type="entry name" value="ISP domain"/>
    <property type="match status" value="1"/>
</dbReference>
<keyword evidence="3" id="KW-0560">Oxidoreductase</keyword>
<dbReference type="Pfam" id="PF00355">
    <property type="entry name" value="Rieske"/>
    <property type="match status" value="1"/>
</dbReference>
<protein>
    <recommendedName>
        <fullName evidence="6">Rieske domain-containing protein</fullName>
    </recommendedName>
</protein>
<keyword evidence="4" id="KW-0408">Iron</keyword>
<dbReference type="Pfam" id="PF11723">
    <property type="entry name" value="Aromatic_hydrox"/>
    <property type="match status" value="1"/>
</dbReference>
<evidence type="ECO:0000256" key="3">
    <source>
        <dbReference type="ARBA" id="ARBA00023002"/>
    </source>
</evidence>
<accession>A0ABP9S4K5</accession>
<comment type="caution">
    <text evidence="7">The sequence shown here is derived from an EMBL/GenBank/DDBJ whole genome shotgun (WGS) entry which is preliminary data.</text>
</comment>
<dbReference type="RefSeq" id="WP_345632649.1">
    <property type="nucleotide sequence ID" value="NZ_BAABJQ010000014.1"/>
</dbReference>
<dbReference type="EMBL" id="BAABJQ010000014">
    <property type="protein sequence ID" value="GAA5190459.1"/>
    <property type="molecule type" value="Genomic_DNA"/>
</dbReference>
<dbReference type="Proteomes" id="UP001501570">
    <property type="component" value="Unassembled WGS sequence"/>
</dbReference>
<dbReference type="PROSITE" id="PS51296">
    <property type="entry name" value="RIESKE"/>
    <property type="match status" value="1"/>
</dbReference>
<reference evidence="8" key="1">
    <citation type="journal article" date="2019" name="Int. J. Syst. Evol. Microbiol.">
        <title>The Global Catalogue of Microorganisms (GCM) 10K type strain sequencing project: providing services to taxonomists for standard genome sequencing and annotation.</title>
        <authorList>
            <consortium name="The Broad Institute Genomics Platform"/>
            <consortium name="The Broad Institute Genome Sequencing Center for Infectious Disease"/>
            <person name="Wu L."/>
            <person name="Ma J."/>
        </authorList>
    </citation>
    <scope>NUCLEOTIDE SEQUENCE [LARGE SCALE GENOMIC DNA]</scope>
    <source>
        <strain evidence="8">JCM 18304</strain>
    </source>
</reference>
<dbReference type="InterPro" id="IPR050584">
    <property type="entry name" value="Cholesterol_7-desaturase"/>
</dbReference>
<keyword evidence="5" id="KW-0411">Iron-sulfur</keyword>
<dbReference type="InterPro" id="IPR021028">
    <property type="entry name" value="Homotrim_ring_OHase_catalytic"/>
</dbReference>
<sequence length="493" mass="57295">MGANIRFHEWRTERRIRAAATRGIRPPLTNPLDETLNPLPAEGEQVKDRRQLVPALGLREYWWPALPSKRVPKKRPIYWKLLGEELAFFRNADGSVAAVSDVCPHRGASLAQGRSFYPGTVSCPYHGATFDGKGACKAFITEGPASKMVGDLRVRAYPVQEHKGWVFVWMGREEPSPIEQDVPPEFFEPDTTIVLTTYTYWRSSWILAIENQDDPHNSLYAHRNSLMQLMSPRFRARTPVGPRAKLVEDRALVILNLNQKYYADENGQLPYQMHYPDVDGVWPLSLWRKRLWKLFSPWYKYIVWRPSRLNRRFEVEAEEWGKGRGSSWHLPAIVRRNFNTYMFSRWAVPVDPELSRIVYMHARRTRHGVTRAALRVWWRLYYNWWNYYNFSGADDKVASPSRYWTPESLSATDSHLVMLRRLITERSRDAKLRFARGQKPENANKVTTPPEKDGIVRQVGVGMRPPEELLDDLPEFEGGRDTAVPVFISDAKK</sequence>
<name>A0ABP9S4K5_9ACTN</name>
<evidence type="ECO:0000256" key="5">
    <source>
        <dbReference type="ARBA" id="ARBA00023014"/>
    </source>
</evidence>
<evidence type="ECO:0000256" key="2">
    <source>
        <dbReference type="ARBA" id="ARBA00022723"/>
    </source>
</evidence>
<dbReference type="Gene3D" id="2.20.25.10">
    <property type="match status" value="1"/>
</dbReference>
<evidence type="ECO:0000256" key="4">
    <source>
        <dbReference type="ARBA" id="ARBA00023004"/>
    </source>
</evidence>
<evidence type="ECO:0000313" key="7">
    <source>
        <dbReference type="EMBL" id="GAA5190459.1"/>
    </source>
</evidence>
<evidence type="ECO:0000256" key="1">
    <source>
        <dbReference type="ARBA" id="ARBA00022714"/>
    </source>
</evidence>
<dbReference type="InterPro" id="IPR017941">
    <property type="entry name" value="Rieske_2Fe-2S"/>
</dbReference>
<feature type="domain" description="Rieske" evidence="6">
    <location>
        <begin position="63"/>
        <end position="168"/>
    </location>
</feature>